<dbReference type="KEGG" id="bana:BARAN1_1173"/>
<dbReference type="InterPro" id="IPR018990">
    <property type="entry name" value="Prot_inh_I42_chagasin"/>
</dbReference>
<dbReference type="PANTHER" id="PTHR36530">
    <property type="entry name" value="INHIBITOR OF CYSTEINE PEPTIDASE"/>
    <property type="match status" value="1"/>
</dbReference>
<dbReference type="SUPFAM" id="SSF141066">
    <property type="entry name" value="ICP-like"/>
    <property type="match status" value="1"/>
</dbReference>
<accession>A0A2X3MM39</accession>
<sequence length="261" mass="27740">MRTVRWALLLVAGLAIGSFGQALGTATSSIPPGQVRVTTGVFTFSQGQGLAVELTGDDPCPCTCGTIFVSAFLVLDPTGAVVYADEATAYPLPSDEWLGHWDLTTTDGEPVAEGKYTLLVMTSIGDFQAELQVTAPDPAPRAGWSMAEATVCGIGLALYRRVDERDEGTTIPLNGGARLLIALPGNPTTGYGWEAVEEPAFLARIEGLPYRADSHLIGAGGVFYFRYQATEAGAGNLSFAYRRSWEATPPEKTFTLTVIVR</sequence>
<dbReference type="Pfam" id="PF09394">
    <property type="entry name" value="Inhibitor_I42"/>
    <property type="match status" value="1"/>
</dbReference>
<evidence type="ECO:0000313" key="5">
    <source>
        <dbReference type="EMBL" id="SQD93195.1"/>
    </source>
</evidence>
<dbReference type="OrthoDB" id="670336at2"/>
<dbReference type="PANTHER" id="PTHR36530:SF1">
    <property type="entry name" value="AMOEBIASIN-1"/>
    <property type="match status" value="1"/>
</dbReference>
<keyword evidence="1" id="KW-0646">Protease inhibitor</keyword>
<feature type="domain" description="Proteinase inhibitor I42 chagasin" evidence="4">
    <location>
        <begin position="176"/>
        <end position="258"/>
    </location>
</feature>
<name>A0A2X3MM39_9BACT</name>
<dbReference type="InterPro" id="IPR052781">
    <property type="entry name" value="Cys_protease_inhibitor_I42"/>
</dbReference>
<feature type="signal peptide" evidence="3">
    <location>
        <begin position="1"/>
        <end position="22"/>
    </location>
</feature>
<dbReference type="RefSeq" id="WP_157959518.1">
    <property type="nucleotide sequence ID" value="NZ_LS483254.1"/>
</dbReference>
<keyword evidence="3" id="KW-0732">Signal</keyword>
<dbReference type="GO" id="GO:0004869">
    <property type="term" value="F:cysteine-type endopeptidase inhibitor activity"/>
    <property type="evidence" value="ECO:0007669"/>
    <property type="project" value="UniProtKB-KW"/>
</dbReference>
<dbReference type="Gene3D" id="2.60.40.2020">
    <property type="match status" value="1"/>
</dbReference>
<dbReference type="InterPro" id="IPR036331">
    <property type="entry name" value="Chagasin-like_sf"/>
</dbReference>
<organism evidence="5 6">
    <name type="scientific">Candidatus Bipolaricaulis anaerobius</name>
    <dbReference type="NCBI Taxonomy" id="2026885"/>
    <lineage>
        <taxon>Bacteria</taxon>
        <taxon>Candidatus Bipolaricaulota</taxon>
        <taxon>Candidatus Bipolaricaulia</taxon>
        <taxon>Candidatus Bipolaricaulales</taxon>
        <taxon>Candidatus Bipolaricaulaceae</taxon>
        <taxon>Candidatus Bipolaricaulis</taxon>
    </lineage>
</organism>
<evidence type="ECO:0000259" key="4">
    <source>
        <dbReference type="Pfam" id="PF09394"/>
    </source>
</evidence>
<dbReference type="EMBL" id="LS483254">
    <property type="protein sequence ID" value="SQD93195.1"/>
    <property type="molecule type" value="Genomic_DNA"/>
</dbReference>
<evidence type="ECO:0000313" key="6">
    <source>
        <dbReference type="Proteomes" id="UP000249818"/>
    </source>
</evidence>
<gene>
    <name evidence="5" type="ORF">BARAN1_1173</name>
</gene>
<reference evidence="6" key="1">
    <citation type="submission" date="2018-05" db="EMBL/GenBank/DDBJ databases">
        <authorList>
            <person name="Hao L."/>
        </authorList>
    </citation>
    <scope>NUCLEOTIDE SEQUENCE [LARGE SCALE GENOMIC DNA]</scope>
</reference>
<evidence type="ECO:0000256" key="3">
    <source>
        <dbReference type="SAM" id="SignalP"/>
    </source>
</evidence>
<dbReference type="Proteomes" id="UP000249818">
    <property type="component" value="Chromosome BARAN1"/>
</dbReference>
<dbReference type="AlphaFoldDB" id="A0A2X3MM39"/>
<feature type="chain" id="PRO_5016023330" description="Proteinase inhibitor I42 chagasin domain-containing protein" evidence="3">
    <location>
        <begin position="23"/>
        <end position="261"/>
    </location>
</feature>
<evidence type="ECO:0000256" key="1">
    <source>
        <dbReference type="ARBA" id="ARBA00022690"/>
    </source>
</evidence>
<evidence type="ECO:0000256" key="2">
    <source>
        <dbReference type="ARBA" id="ARBA00022704"/>
    </source>
</evidence>
<keyword evidence="2" id="KW-0789">Thiol protease inhibitor</keyword>
<protein>
    <recommendedName>
        <fullName evidence="4">Proteinase inhibitor I42 chagasin domain-containing protein</fullName>
    </recommendedName>
</protein>
<keyword evidence="6" id="KW-1185">Reference proteome</keyword>
<proteinExistence type="predicted"/>